<name>A0A0F9VMM0_9ZZZZ</name>
<comment type="caution">
    <text evidence="1">The sequence shown here is derived from an EMBL/GenBank/DDBJ whole genome shotgun (WGS) entry which is preliminary data.</text>
</comment>
<organism evidence="1">
    <name type="scientific">marine sediment metagenome</name>
    <dbReference type="NCBI Taxonomy" id="412755"/>
    <lineage>
        <taxon>unclassified sequences</taxon>
        <taxon>metagenomes</taxon>
        <taxon>ecological metagenomes</taxon>
    </lineage>
</organism>
<evidence type="ECO:0000313" key="1">
    <source>
        <dbReference type="EMBL" id="KKN74736.1"/>
    </source>
</evidence>
<dbReference type="Gene3D" id="2.60.120.260">
    <property type="entry name" value="Galactose-binding domain-like"/>
    <property type="match status" value="1"/>
</dbReference>
<dbReference type="AlphaFoldDB" id="A0A0F9VMM0"/>
<proteinExistence type="predicted"/>
<sequence length="433" mass="48376">MTTALSVARVELSKQLNDDWVSTSTGAGSVTTIVDALLKAKQNAWIGKDMYDLITESGHASVDEERQISSLVGSTGILTVLAHDNTTGTSMDYEVHRLFTASEKRIALIAAARMAYPDIHEKIWDESLVSGNWFKDGSFEIWTSSSALTYWTTTTSTITKTTSSPYYKHGATSCKISTAAGTVKQSISNWDDLKRLAGHTVTFSIQAWCDTASCLRVSINDGVNSQTYSSYHTGDSAWTNDDPRVDSMYAQQFIDWNATEITLTIHHEIAAATSYVDDARAIGPYQPRLFIDQLGLAQEKPVQVEIEPYNYSTDEPWSIVFNSRLDTELGYIYLPSSVQRDRRLRIKGIGYLDFLVSGASSTDWAATININSPQTDILIAQAIVYLYTRKSLPNFSRSTNEDFQNTVNYWERELKKRIGKFGMEIPSIPSRFQ</sequence>
<reference evidence="1" key="1">
    <citation type="journal article" date="2015" name="Nature">
        <title>Complex archaea that bridge the gap between prokaryotes and eukaryotes.</title>
        <authorList>
            <person name="Spang A."/>
            <person name="Saw J.H."/>
            <person name="Jorgensen S.L."/>
            <person name="Zaremba-Niedzwiedzka K."/>
            <person name="Martijn J."/>
            <person name="Lind A.E."/>
            <person name="van Eijk R."/>
            <person name="Schleper C."/>
            <person name="Guy L."/>
            <person name="Ettema T.J."/>
        </authorList>
    </citation>
    <scope>NUCLEOTIDE SEQUENCE</scope>
</reference>
<accession>A0A0F9VMM0</accession>
<protein>
    <submittedName>
        <fullName evidence="1">Uncharacterized protein</fullName>
    </submittedName>
</protein>
<gene>
    <name evidence="1" type="ORF">LCGC14_0387780</name>
</gene>
<dbReference type="EMBL" id="LAZR01000321">
    <property type="protein sequence ID" value="KKN74736.1"/>
    <property type="molecule type" value="Genomic_DNA"/>
</dbReference>